<organism evidence="1 2">
    <name type="scientific">Synaphobranchus kaupii</name>
    <name type="common">Kaup's arrowtooth eel</name>
    <dbReference type="NCBI Taxonomy" id="118154"/>
    <lineage>
        <taxon>Eukaryota</taxon>
        <taxon>Metazoa</taxon>
        <taxon>Chordata</taxon>
        <taxon>Craniata</taxon>
        <taxon>Vertebrata</taxon>
        <taxon>Euteleostomi</taxon>
        <taxon>Actinopterygii</taxon>
        <taxon>Neopterygii</taxon>
        <taxon>Teleostei</taxon>
        <taxon>Anguilliformes</taxon>
        <taxon>Synaphobranchidae</taxon>
        <taxon>Synaphobranchus</taxon>
    </lineage>
</organism>
<dbReference type="AlphaFoldDB" id="A0A9Q1ISE2"/>
<comment type="caution">
    <text evidence="1">The sequence shown here is derived from an EMBL/GenBank/DDBJ whole genome shotgun (WGS) entry which is preliminary data.</text>
</comment>
<dbReference type="EMBL" id="JAINUF010000008">
    <property type="protein sequence ID" value="KAJ8351670.1"/>
    <property type="molecule type" value="Genomic_DNA"/>
</dbReference>
<proteinExistence type="predicted"/>
<name>A0A9Q1ISE2_SYNKA</name>
<evidence type="ECO:0000313" key="1">
    <source>
        <dbReference type="EMBL" id="KAJ8351670.1"/>
    </source>
</evidence>
<sequence length="84" mass="9468">MARVWGVWLGPRPASRRLLPVDGASFVVQPGLQGTLFTEVERFKGEGQEWQESGEAEGWDLPKGQGQWWGRVPRKGRVACYVLE</sequence>
<reference evidence="1" key="1">
    <citation type="journal article" date="2023" name="Science">
        <title>Genome structures resolve the early diversification of teleost fishes.</title>
        <authorList>
            <person name="Parey E."/>
            <person name="Louis A."/>
            <person name="Montfort J."/>
            <person name="Bouchez O."/>
            <person name="Roques C."/>
            <person name="Iampietro C."/>
            <person name="Lluch J."/>
            <person name="Castinel A."/>
            <person name="Donnadieu C."/>
            <person name="Desvignes T."/>
            <person name="Floi Bucao C."/>
            <person name="Jouanno E."/>
            <person name="Wen M."/>
            <person name="Mejri S."/>
            <person name="Dirks R."/>
            <person name="Jansen H."/>
            <person name="Henkel C."/>
            <person name="Chen W.J."/>
            <person name="Zahm M."/>
            <person name="Cabau C."/>
            <person name="Klopp C."/>
            <person name="Thompson A.W."/>
            <person name="Robinson-Rechavi M."/>
            <person name="Braasch I."/>
            <person name="Lecointre G."/>
            <person name="Bobe J."/>
            <person name="Postlethwait J.H."/>
            <person name="Berthelot C."/>
            <person name="Roest Crollius H."/>
            <person name="Guiguen Y."/>
        </authorList>
    </citation>
    <scope>NUCLEOTIDE SEQUENCE</scope>
    <source>
        <strain evidence="1">WJC10195</strain>
    </source>
</reference>
<gene>
    <name evidence="1" type="ORF">SKAU_G00231460</name>
</gene>
<protein>
    <submittedName>
        <fullName evidence="1">Uncharacterized protein</fullName>
    </submittedName>
</protein>
<dbReference type="Proteomes" id="UP001152622">
    <property type="component" value="Chromosome 8"/>
</dbReference>
<accession>A0A9Q1ISE2</accession>
<keyword evidence="2" id="KW-1185">Reference proteome</keyword>
<evidence type="ECO:0000313" key="2">
    <source>
        <dbReference type="Proteomes" id="UP001152622"/>
    </source>
</evidence>